<protein>
    <submittedName>
        <fullName evidence="1">Uncharacterized protein</fullName>
    </submittedName>
</protein>
<comment type="caution">
    <text evidence="1">The sequence shown here is derived from an EMBL/GenBank/DDBJ whole genome shotgun (WGS) entry which is preliminary data.</text>
</comment>
<dbReference type="AlphaFoldDB" id="A0A6A5GB57"/>
<evidence type="ECO:0000313" key="2">
    <source>
        <dbReference type="Proteomes" id="UP000483820"/>
    </source>
</evidence>
<gene>
    <name evidence="1" type="ORF">GCK72_018203</name>
</gene>
<dbReference type="Proteomes" id="UP000483820">
    <property type="component" value="Chromosome V"/>
</dbReference>
<dbReference type="EMBL" id="WUAV01000005">
    <property type="protein sequence ID" value="KAF1751649.1"/>
    <property type="molecule type" value="Genomic_DNA"/>
</dbReference>
<sequence length="86" mass="9772">MIIKFSGITALGPVGQHGQPVRIPVEVVEIKLELVHVQTKRRVVSVLETQHQLNLVMPMYVSFHGKVVVLESRLHWMDSSSAHWVH</sequence>
<proteinExistence type="predicted"/>
<organism evidence="1 2">
    <name type="scientific">Caenorhabditis remanei</name>
    <name type="common">Caenorhabditis vulgaris</name>
    <dbReference type="NCBI Taxonomy" id="31234"/>
    <lineage>
        <taxon>Eukaryota</taxon>
        <taxon>Metazoa</taxon>
        <taxon>Ecdysozoa</taxon>
        <taxon>Nematoda</taxon>
        <taxon>Chromadorea</taxon>
        <taxon>Rhabditida</taxon>
        <taxon>Rhabditina</taxon>
        <taxon>Rhabditomorpha</taxon>
        <taxon>Rhabditoidea</taxon>
        <taxon>Rhabditidae</taxon>
        <taxon>Peloderinae</taxon>
        <taxon>Caenorhabditis</taxon>
    </lineage>
</organism>
<reference evidence="1 2" key="1">
    <citation type="submission" date="2019-12" db="EMBL/GenBank/DDBJ databases">
        <title>Chromosome-level assembly of the Caenorhabditis remanei genome.</title>
        <authorList>
            <person name="Teterina A.A."/>
            <person name="Willis J.H."/>
            <person name="Phillips P.C."/>
        </authorList>
    </citation>
    <scope>NUCLEOTIDE SEQUENCE [LARGE SCALE GENOMIC DNA]</scope>
    <source>
        <strain evidence="1 2">PX506</strain>
        <tissue evidence="1">Whole organism</tissue>
    </source>
</reference>
<dbReference type="KEGG" id="crq:GCK72_018203"/>
<name>A0A6A5GB57_CAERE</name>
<dbReference type="RefSeq" id="XP_053581357.1">
    <property type="nucleotide sequence ID" value="XM_053732444.1"/>
</dbReference>
<dbReference type="CTD" id="78776645"/>
<evidence type="ECO:0000313" key="1">
    <source>
        <dbReference type="EMBL" id="KAF1751649.1"/>
    </source>
</evidence>
<dbReference type="GeneID" id="78776645"/>
<accession>A0A6A5GB57</accession>